<organism evidence="2 3">
    <name type="scientific">Purpureocillium lilacinum</name>
    <name type="common">Paecilomyces lilacinus</name>
    <dbReference type="NCBI Taxonomy" id="33203"/>
    <lineage>
        <taxon>Eukaryota</taxon>
        <taxon>Fungi</taxon>
        <taxon>Dikarya</taxon>
        <taxon>Ascomycota</taxon>
        <taxon>Pezizomycotina</taxon>
        <taxon>Sordariomycetes</taxon>
        <taxon>Hypocreomycetidae</taxon>
        <taxon>Hypocreales</taxon>
        <taxon>Ophiocordycipitaceae</taxon>
        <taxon>Purpureocillium</taxon>
    </lineage>
</organism>
<name>A0ABR0BEZ0_PURLI</name>
<dbReference type="EMBL" id="JAWRVI010000169">
    <property type="protein sequence ID" value="KAK4073096.1"/>
    <property type="molecule type" value="Genomic_DNA"/>
</dbReference>
<reference evidence="2 3" key="1">
    <citation type="journal article" date="2024" name="Microbiol. Resour. Announc.">
        <title>Genome annotations for the ascomycete fungi Trichoderma harzianum, Trichoderma aggressivum, and Purpureocillium lilacinum.</title>
        <authorList>
            <person name="Beijen E.P.W."/>
            <person name="Ohm R.A."/>
        </authorList>
    </citation>
    <scope>NUCLEOTIDE SEQUENCE [LARGE SCALE GENOMIC DNA]</scope>
    <source>
        <strain evidence="2 3">CBS 150709</strain>
    </source>
</reference>
<comment type="caution">
    <text evidence="2">The sequence shown here is derived from an EMBL/GenBank/DDBJ whole genome shotgun (WGS) entry which is preliminary data.</text>
</comment>
<sequence>MELSAARYAMCTLVEVVRLFDASVDLPPNAGSSGDDATRDPVPSRSYVESTQKLGVVPVTQLERPFRGTCVDRLASAVPDWEALPSETNERCHHHRRGQLDSPQAVPRRIGLIARIHNVNVGPNFTNLNLAPLGCEYVAREPLPEWTRRPELVVTADGRAVVNGPREAVEDASAFVDALSGARSAAARAFIISDFLAASFTQPRDAPLSLYFNGQPIYIPTHGVFSFEDAISPLTFIDLKGLRSIRRQCLRRKWVQTASGPHHIPLSITEKNDPIVGLITKRLRQLQPAIESEDPYIVAVLIALAQRQCHERDQARPNTPLDNCNRAAELEPHAAVEIDAPDSVFETQEPFEACRHTSRENFKALTKSQVHLLALAASRTFCVYKARFPHSFLERFNNPSKFSPSGPISVLYYPLPQLDPKWLRTELYRNIHI</sequence>
<proteinExistence type="predicted"/>
<evidence type="ECO:0000313" key="2">
    <source>
        <dbReference type="EMBL" id="KAK4073096.1"/>
    </source>
</evidence>
<evidence type="ECO:0000256" key="1">
    <source>
        <dbReference type="SAM" id="MobiDB-lite"/>
    </source>
</evidence>
<protein>
    <submittedName>
        <fullName evidence="2">Uncharacterized protein</fullName>
    </submittedName>
</protein>
<dbReference type="Proteomes" id="UP001287286">
    <property type="component" value="Unassembled WGS sequence"/>
</dbReference>
<evidence type="ECO:0000313" key="3">
    <source>
        <dbReference type="Proteomes" id="UP001287286"/>
    </source>
</evidence>
<feature type="region of interest" description="Disordered" evidence="1">
    <location>
        <begin position="27"/>
        <end position="49"/>
    </location>
</feature>
<gene>
    <name evidence="2" type="ORF">Purlil1_13130</name>
</gene>
<accession>A0ABR0BEZ0</accession>
<keyword evidence="3" id="KW-1185">Reference proteome</keyword>